<name>A0A523XHK4_UNCT6</name>
<dbReference type="Pfam" id="PF01642">
    <property type="entry name" value="MM_CoA_mutase"/>
    <property type="match status" value="1"/>
</dbReference>
<comment type="caution">
    <text evidence="3">The sequence shown here is derived from an EMBL/GenBank/DDBJ whole genome shotgun (WGS) entry which is preliminary data.</text>
</comment>
<gene>
    <name evidence="3" type="ORF">E3J38_08065</name>
</gene>
<accession>A0A523XHK4</accession>
<dbReference type="GO" id="GO:0031419">
    <property type="term" value="F:cobalamin binding"/>
    <property type="evidence" value="ECO:0007669"/>
    <property type="project" value="InterPro"/>
</dbReference>
<evidence type="ECO:0000313" key="4">
    <source>
        <dbReference type="Proteomes" id="UP000315534"/>
    </source>
</evidence>
<dbReference type="Gene3D" id="3.20.20.240">
    <property type="entry name" value="Methylmalonyl-CoA mutase"/>
    <property type="match status" value="1"/>
</dbReference>
<sequence length="104" mass="11840">MNVKDKFGEWKEKADKKSTRDEDFTTVSGQPVDILYLPSSRAAYAQKLGVPGEYPYTRGIHPTMYRGRLWTMRLFSGLGSAEDTNQRYHFLLERGQTGLSGAFD</sequence>
<feature type="non-terminal residue" evidence="3">
    <location>
        <position position="104"/>
    </location>
</feature>
<dbReference type="AlphaFoldDB" id="A0A523XHK4"/>
<evidence type="ECO:0000313" key="3">
    <source>
        <dbReference type="EMBL" id="TET78757.1"/>
    </source>
</evidence>
<evidence type="ECO:0000259" key="2">
    <source>
        <dbReference type="Pfam" id="PF01642"/>
    </source>
</evidence>
<dbReference type="PANTHER" id="PTHR48101">
    <property type="entry name" value="METHYLMALONYL-COA MUTASE, MITOCHONDRIAL-RELATED"/>
    <property type="match status" value="1"/>
</dbReference>
<dbReference type="SUPFAM" id="SSF51703">
    <property type="entry name" value="Cobalamin (vitamin B12)-dependent enzymes"/>
    <property type="match status" value="1"/>
</dbReference>
<organism evidence="3 4">
    <name type="scientific">candidate division TA06 bacterium</name>
    <dbReference type="NCBI Taxonomy" id="2250710"/>
    <lineage>
        <taxon>Bacteria</taxon>
        <taxon>Bacteria division TA06</taxon>
    </lineage>
</organism>
<dbReference type="PANTHER" id="PTHR48101:SF1">
    <property type="entry name" value="METHYLMALONYL-COA MUTASE, LARGE SUBUNIT"/>
    <property type="match status" value="1"/>
</dbReference>
<reference evidence="3 4" key="1">
    <citation type="submission" date="2019-03" db="EMBL/GenBank/DDBJ databases">
        <title>Metabolic potential of uncultured bacteria and archaea associated with petroleum seepage in deep-sea sediments.</title>
        <authorList>
            <person name="Dong X."/>
            <person name="Hubert C."/>
        </authorList>
    </citation>
    <scope>NUCLEOTIDE SEQUENCE [LARGE SCALE GENOMIC DNA]</scope>
    <source>
        <strain evidence="3">E29_bin36</strain>
    </source>
</reference>
<dbReference type="InterPro" id="IPR006099">
    <property type="entry name" value="MeMalonylCoA_mutase_a/b_cat"/>
</dbReference>
<dbReference type="InterPro" id="IPR016176">
    <property type="entry name" value="Cbl-dep_enz_cat"/>
</dbReference>
<feature type="region of interest" description="Disordered" evidence="1">
    <location>
        <begin position="1"/>
        <end position="24"/>
    </location>
</feature>
<dbReference type="EMBL" id="SOIP01000464">
    <property type="protein sequence ID" value="TET78757.1"/>
    <property type="molecule type" value="Genomic_DNA"/>
</dbReference>
<dbReference type="GO" id="GO:0016866">
    <property type="term" value="F:intramolecular transferase activity"/>
    <property type="evidence" value="ECO:0007669"/>
    <property type="project" value="InterPro"/>
</dbReference>
<feature type="compositionally biased region" description="Basic and acidic residues" evidence="1">
    <location>
        <begin position="1"/>
        <end position="23"/>
    </location>
</feature>
<evidence type="ECO:0000256" key="1">
    <source>
        <dbReference type="SAM" id="MobiDB-lite"/>
    </source>
</evidence>
<protein>
    <submittedName>
        <fullName evidence="3">Methylmalonyl-CoA mutase</fullName>
    </submittedName>
</protein>
<proteinExistence type="predicted"/>
<feature type="domain" description="Methylmalonyl-CoA mutase alpha/beta chain catalytic" evidence="2">
    <location>
        <begin position="26"/>
        <end position="104"/>
    </location>
</feature>
<dbReference type="Proteomes" id="UP000315534">
    <property type="component" value="Unassembled WGS sequence"/>
</dbReference>